<name>A0ABV4UAS3_9BACT</name>
<dbReference type="Gene3D" id="2.70.150.10">
    <property type="entry name" value="Calcium-transporting ATPase, cytoplasmic transduction domain A"/>
    <property type="match status" value="1"/>
</dbReference>
<dbReference type="EMBL" id="JBGUBD010000013">
    <property type="protein sequence ID" value="MFA9479982.1"/>
    <property type="molecule type" value="Genomic_DNA"/>
</dbReference>
<dbReference type="SUPFAM" id="SSF81653">
    <property type="entry name" value="Calcium ATPase, transduction domain A"/>
    <property type="match status" value="1"/>
</dbReference>
<feature type="region of interest" description="Disordered" evidence="1">
    <location>
        <begin position="19"/>
        <end position="42"/>
    </location>
</feature>
<comment type="caution">
    <text evidence="3">The sequence shown here is derived from an EMBL/GenBank/DDBJ whole genome shotgun (WGS) entry which is preliminary data.</text>
</comment>
<dbReference type="InterPro" id="IPR008250">
    <property type="entry name" value="ATPase_P-typ_transduc_dom_A_sf"/>
</dbReference>
<keyword evidence="4" id="KW-1185">Reference proteome</keyword>
<sequence length="42" mass="4340">MGDRIRIAADEQVPADAVVISGESSVDQSPITGESVPVDKAE</sequence>
<protein>
    <recommendedName>
        <fullName evidence="2">P-type ATPase A domain-containing protein</fullName>
    </recommendedName>
</protein>
<feature type="non-terminal residue" evidence="3">
    <location>
        <position position="42"/>
    </location>
</feature>
<dbReference type="RefSeq" id="WP_425346908.1">
    <property type="nucleotide sequence ID" value="NZ_JBGUBD010000013.1"/>
</dbReference>
<evidence type="ECO:0000256" key="1">
    <source>
        <dbReference type="SAM" id="MobiDB-lite"/>
    </source>
</evidence>
<evidence type="ECO:0000259" key="2">
    <source>
        <dbReference type="Pfam" id="PF00122"/>
    </source>
</evidence>
<gene>
    <name evidence="3" type="ORF">ACERK3_17015</name>
</gene>
<evidence type="ECO:0000313" key="4">
    <source>
        <dbReference type="Proteomes" id="UP001575105"/>
    </source>
</evidence>
<dbReference type="Pfam" id="PF00122">
    <property type="entry name" value="E1-E2_ATPase"/>
    <property type="match status" value="1"/>
</dbReference>
<organism evidence="3 4">
    <name type="scientific">Natronomicrosphaera hydrolytica</name>
    <dbReference type="NCBI Taxonomy" id="3242702"/>
    <lineage>
        <taxon>Bacteria</taxon>
        <taxon>Pseudomonadati</taxon>
        <taxon>Planctomycetota</taxon>
        <taxon>Phycisphaerae</taxon>
        <taxon>Phycisphaerales</taxon>
        <taxon>Phycisphaeraceae</taxon>
        <taxon>Natronomicrosphaera</taxon>
    </lineage>
</organism>
<accession>A0ABV4UAS3</accession>
<feature type="domain" description="P-type ATPase A" evidence="2">
    <location>
        <begin position="2"/>
        <end position="41"/>
    </location>
</feature>
<dbReference type="InterPro" id="IPR059000">
    <property type="entry name" value="ATPase_P-type_domA"/>
</dbReference>
<proteinExistence type="predicted"/>
<feature type="compositionally biased region" description="Polar residues" evidence="1">
    <location>
        <begin position="22"/>
        <end position="32"/>
    </location>
</feature>
<dbReference type="Proteomes" id="UP001575105">
    <property type="component" value="Unassembled WGS sequence"/>
</dbReference>
<evidence type="ECO:0000313" key="3">
    <source>
        <dbReference type="EMBL" id="MFA9479982.1"/>
    </source>
</evidence>
<reference evidence="3 4" key="1">
    <citation type="submission" date="2024-08" db="EMBL/GenBank/DDBJ databases">
        <title>Whole-genome sequencing of halo(alkali)philic microorganisms from hypersaline lakes.</title>
        <authorList>
            <person name="Sorokin D.Y."/>
            <person name="Merkel A.Y."/>
            <person name="Messina E."/>
            <person name="Yakimov M."/>
        </authorList>
    </citation>
    <scope>NUCLEOTIDE SEQUENCE [LARGE SCALE GENOMIC DNA]</scope>
    <source>
        <strain evidence="3 4">AB-hyl4</strain>
    </source>
</reference>